<dbReference type="AlphaFoldDB" id="A0A921LUG1"/>
<comment type="caution">
    <text evidence="4">The sequence shown here is derived from an EMBL/GenBank/DDBJ whole genome shotgun (WGS) entry which is preliminary data.</text>
</comment>
<evidence type="ECO:0000313" key="5">
    <source>
        <dbReference type="Proteomes" id="UP000753256"/>
    </source>
</evidence>
<keyword evidence="1" id="KW-0238">DNA-binding</keyword>
<keyword evidence="2" id="KW-0812">Transmembrane</keyword>
<reference evidence="4" key="2">
    <citation type="submission" date="2021-09" db="EMBL/GenBank/DDBJ databases">
        <authorList>
            <person name="Gilroy R."/>
        </authorList>
    </citation>
    <scope>NUCLEOTIDE SEQUENCE</scope>
    <source>
        <strain evidence="4">ChiHjej13B12-9602</strain>
    </source>
</reference>
<name>A0A921LUG1_9ACTN</name>
<reference evidence="4" key="1">
    <citation type="journal article" date="2021" name="PeerJ">
        <title>Extensive microbial diversity within the chicken gut microbiome revealed by metagenomics and culture.</title>
        <authorList>
            <person name="Gilroy R."/>
            <person name="Ravi A."/>
            <person name="Getino M."/>
            <person name="Pursley I."/>
            <person name="Horton D.L."/>
            <person name="Alikhan N.F."/>
            <person name="Baker D."/>
            <person name="Gharbi K."/>
            <person name="Hall N."/>
            <person name="Watson M."/>
            <person name="Adriaenssens E.M."/>
            <person name="Foster-Nyarko E."/>
            <person name="Jarju S."/>
            <person name="Secka A."/>
            <person name="Antonio M."/>
            <person name="Oren A."/>
            <person name="Chaudhuri R.R."/>
            <person name="La Ragione R."/>
            <person name="Hildebrand F."/>
            <person name="Pallen M.J."/>
        </authorList>
    </citation>
    <scope>NUCLEOTIDE SEQUENCE</scope>
    <source>
        <strain evidence="4">ChiHjej13B12-9602</strain>
    </source>
</reference>
<proteinExistence type="predicted"/>
<dbReference type="Pfam" id="PF01381">
    <property type="entry name" value="HTH_3"/>
    <property type="match status" value="1"/>
</dbReference>
<dbReference type="EMBL" id="DYUZ01000011">
    <property type="protein sequence ID" value="HJG36770.1"/>
    <property type="molecule type" value="Genomic_DNA"/>
</dbReference>
<dbReference type="RefSeq" id="WP_273189133.1">
    <property type="nucleotide sequence ID" value="NZ_DYUZ01000011.1"/>
</dbReference>
<dbReference type="PANTHER" id="PTHR46558:SF15">
    <property type="entry name" value="HELIX-TURN-HELIX DOMAIN PROTEIN"/>
    <property type="match status" value="1"/>
</dbReference>
<sequence length="209" mass="23492">MEIGHRIKSYRSQLGMSQDALAERVYVSRQTISSWENDKTYPDVQSLLILSEVFGTTIDDLVKGDVEAMTKTLDSDAKTMLRLGYVMLAFLLLMILALVWVSVQLIVWDWPTEQAVPTFVLALVLWGIAMFAAVWAERLKKEHDLVTYQEVLSFMTGKDVDRSTEKGRRERLIPTWMKVIRTVGTTLIAAAIGAFVGYNGAALMDLLLG</sequence>
<evidence type="ECO:0000256" key="1">
    <source>
        <dbReference type="ARBA" id="ARBA00023125"/>
    </source>
</evidence>
<dbReference type="CDD" id="cd00093">
    <property type="entry name" value="HTH_XRE"/>
    <property type="match status" value="1"/>
</dbReference>
<gene>
    <name evidence="4" type="ORF">K8V70_02750</name>
</gene>
<organism evidence="4 5">
    <name type="scientific">Enorma phocaeensis</name>
    <dbReference type="NCBI Taxonomy" id="1871019"/>
    <lineage>
        <taxon>Bacteria</taxon>
        <taxon>Bacillati</taxon>
        <taxon>Actinomycetota</taxon>
        <taxon>Coriobacteriia</taxon>
        <taxon>Coriobacteriales</taxon>
        <taxon>Coriobacteriaceae</taxon>
        <taxon>Enorma</taxon>
    </lineage>
</organism>
<protein>
    <submittedName>
        <fullName evidence="4">Helix-turn-helix domain-containing protein</fullName>
    </submittedName>
</protein>
<dbReference type="SUPFAM" id="SSF47413">
    <property type="entry name" value="lambda repressor-like DNA-binding domains"/>
    <property type="match status" value="1"/>
</dbReference>
<evidence type="ECO:0000259" key="3">
    <source>
        <dbReference type="PROSITE" id="PS50943"/>
    </source>
</evidence>
<keyword evidence="2" id="KW-1133">Transmembrane helix</keyword>
<dbReference type="PANTHER" id="PTHR46558">
    <property type="entry name" value="TRACRIPTIONAL REGULATORY PROTEIN-RELATED-RELATED"/>
    <property type="match status" value="1"/>
</dbReference>
<feature type="transmembrane region" description="Helical" evidence="2">
    <location>
        <begin position="179"/>
        <end position="198"/>
    </location>
</feature>
<dbReference type="Gene3D" id="1.10.260.40">
    <property type="entry name" value="lambda repressor-like DNA-binding domains"/>
    <property type="match status" value="1"/>
</dbReference>
<evidence type="ECO:0000313" key="4">
    <source>
        <dbReference type="EMBL" id="HJG36770.1"/>
    </source>
</evidence>
<dbReference type="InterPro" id="IPR001387">
    <property type="entry name" value="Cro/C1-type_HTH"/>
</dbReference>
<dbReference type="PROSITE" id="PS50943">
    <property type="entry name" value="HTH_CROC1"/>
    <property type="match status" value="1"/>
</dbReference>
<feature type="transmembrane region" description="Helical" evidence="2">
    <location>
        <begin position="83"/>
        <end position="103"/>
    </location>
</feature>
<dbReference type="InterPro" id="IPR010982">
    <property type="entry name" value="Lambda_DNA-bd_dom_sf"/>
</dbReference>
<evidence type="ECO:0000256" key="2">
    <source>
        <dbReference type="SAM" id="Phobius"/>
    </source>
</evidence>
<dbReference type="SMART" id="SM00530">
    <property type="entry name" value="HTH_XRE"/>
    <property type="match status" value="1"/>
</dbReference>
<feature type="transmembrane region" description="Helical" evidence="2">
    <location>
        <begin position="115"/>
        <end position="136"/>
    </location>
</feature>
<dbReference type="Proteomes" id="UP000753256">
    <property type="component" value="Unassembled WGS sequence"/>
</dbReference>
<feature type="domain" description="HTH cro/C1-type" evidence="3">
    <location>
        <begin position="7"/>
        <end position="61"/>
    </location>
</feature>
<keyword evidence="2" id="KW-0472">Membrane</keyword>
<accession>A0A921LUG1</accession>
<dbReference type="GO" id="GO:0003677">
    <property type="term" value="F:DNA binding"/>
    <property type="evidence" value="ECO:0007669"/>
    <property type="project" value="UniProtKB-KW"/>
</dbReference>